<keyword evidence="2" id="KW-0812">Transmembrane</keyword>
<dbReference type="PIRSF" id="PIRSF026583">
    <property type="entry name" value="YybT"/>
    <property type="match status" value="1"/>
</dbReference>
<dbReference type="Gene3D" id="3.10.310.30">
    <property type="match status" value="1"/>
</dbReference>
<protein>
    <recommendedName>
        <fullName evidence="1">Cyclic-di-AMP phosphodiesterase</fullName>
        <ecNumber evidence="1">3.1.4.-</ecNumber>
    </recommendedName>
</protein>
<dbReference type="PANTHER" id="PTHR47618">
    <property type="entry name" value="BIFUNCTIONAL OLIGORIBONUCLEASE AND PAP PHOSPHATASE NRNA"/>
    <property type="match status" value="1"/>
</dbReference>
<evidence type="ECO:0000256" key="2">
    <source>
        <dbReference type="SAM" id="Phobius"/>
    </source>
</evidence>
<dbReference type="InterPro" id="IPR038763">
    <property type="entry name" value="DHH_sf"/>
</dbReference>
<dbReference type="Pfam" id="PF24898">
    <property type="entry name" value="GGDEF_GdpP"/>
    <property type="match status" value="1"/>
</dbReference>
<proteinExistence type="inferred from homology"/>
<dbReference type="SUPFAM" id="SSF64182">
    <property type="entry name" value="DHH phosphoesterases"/>
    <property type="match status" value="1"/>
</dbReference>
<keyword evidence="5" id="KW-1185">Reference proteome</keyword>
<name>A0ABS2FLQ9_9FIRM</name>
<feature type="domain" description="GGDEF" evidence="3">
    <location>
        <begin position="169"/>
        <end position="297"/>
    </location>
</feature>
<dbReference type="RefSeq" id="WP_204684471.1">
    <property type="nucleotide sequence ID" value="NZ_JACJLU010000001.1"/>
</dbReference>
<dbReference type="Pfam" id="PF01368">
    <property type="entry name" value="DHH"/>
    <property type="match status" value="1"/>
</dbReference>
<evidence type="ECO:0000313" key="5">
    <source>
        <dbReference type="Proteomes" id="UP000775500"/>
    </source>
</evidence>
<keyword evidence="1" id="KW-0378">Hydrolase</keyword>
<comment type="caution">
    <text evidence="4">The sequence shown here is derived from an EMBL/GenBank/DDBJ whole genome shotgun (WGS) entry which is preliminary data.</text>
</comment>
<feature type="transmembrane region" description="Helical" evidence="2">
    <location>
        <begin position="33"/>
        <end position="52"/>
    </location>
</feature>
<dbReference type="InterPro" id="IPR014528">
    <property type="entry name" value="GdpP/PdeA"/>
</dbReference>
<dbReference type="Proteomes" id="UP000775500">
    <property type="component" value="Unassembled WGS sequence"/>
</dbReference>
<keyword evidence="1" id="KW-1003">Cell membrane</keyword>
<accession>A0ABS2FLQ9</accession>
<organism evidence="4 5">
    <name type="scientific">Faecalicoccus acidiformans</name>
    <dbReference type="NCBI Taxonomy" id="915173"/>
    <lineage>
        <taxon>Bacteria</taxon>
        <taxon>Bacillati</taxon>
        <taxon>Bacillota</taxon>
        <taxon>Erysipelotrichia</taxon>
        <taxon>Erysipelotrichales</taxon>
        <taxon>Erysipelotrichaceae</taxon>
        <taxon>Faecalicoccus</taxon>
    </lineage>
</organism>
<dbReference type="EMBL" id="JACJLU010000001">
    <property type="protein sequence ID" value="MBM6830577.1"/>
    <property type="molecule type" value="Genomic_DNA"/>
</dbReference>
<keyword evidence="2" id="KW-1133">Transmembrane helix</keyword>
<dbReference type="InterPro" id="IPR051319">
    <property type="entry name" value="Oligoribo/pAp-PDE_c-di-AMP_PDE"/>
</dbReference>
<dbReference type="Pfam" id="PF02272">
    <property type="entry name" value="DHHA1"/>
    <property type="match status" value="1"/>
</dbReference>
<dbReference type="Gene3D" id="3.30.450.20">
    <property type="entry name" value="PAS domain"/>
    <property type="match status" value="1"/>
</dbReference>
<gene>
    <name evidence="4" type="ORF">H5982_00440</name>
</gene>
<reference evidence="4 5" key="1">
    <citation type="journal article" date="2021" name="Sci. Rep.">
        <title>The distribution of antibiotic resistance genes in chicken gut microbiota commensals.</title>
        <authorList>
            <person name="Juricova H."/>
            <person name="Matiasovicova J."/>
            <person name="Kubasova T."/>
            <person name="Cejkova D."/>
            <person name="Rychlik I."/>
        </authorList>
    </citation>
    <scope>NUCLEOTIDE SEQUENCE [LARGE SCALE GENOMIC DNA]</scope>
    <source>
        <strain evidence="4 5">An423</strain>
    </source>
</reference>
<dbReference type="EC" id="3.1.4.-" evidence="1"/>
<evidence type="ECO:0000256" key="1">
    <source>
        <dbReference type="PIRNR" id="PIRNR026583"/>
    </source>
</evidence>
<feature type="transmembrane region" description="Helical" evidence="2">
    <location>
        <begin position="7"/>
        <end position="27"/>
    </location>
</feature>
<dbReference type="InterPro" id="IPR000160">
    <property type="entry name" value="GGDEF_dom"/>
</dbReference>
<keyword evidence="1 2" id="KW-0472">Membrane</keyword>
<evidence type="ECO:0000313" key="4">
    <source>
        <dbReference type="EMBL" id="MBM6830577.1"/>
    </source>
</evidence>
<sequence length="656" mass="74597">MKQFKKWRGFLILAFLIWAVLEGLLLFHQNWTSVVYLLIPALLFFVFLYGFLRDLNTYGVKTELDISRVLGKDAKEALSFGDVGILTYNNEYIVTWASPFFSEKGIDLVNKKMTSWIEEIRDLFDDDVDLITGRDGQRVYEITRKSDAQLLFVKDVTELSTLRNEVDEQRVVIGLAQLDNYMEYQSYENEELMAHINTQLRSPIVAWAQDNGILIRRLRSDRFILVMNQKVFQSVKEANFSILQIIKDKANSIGVSITLSMSFAYGTNDFKLLDSTINELIELAQSRGGDQAAIKDVNGSVQYIGGNSELSSTRSKVRVRILAQSLQQAIKECNAVYIAGHIMTDFDCMGACLSLSNWVNSLRKKVYIVLEDVPRDKQLQEVMEYYRVALEQRHVFITPDRAMQMIDRNKDLLLMLDHGIPSISSAKEFVDECQRIIVIDHHRRNDHFVHNAILTYVESTASSTCELIVEMLQNIPNHVPIFEAEATIMYLGILVDTNRFKMHTDARTFEAAAVLNTWGANVKLAEKALCEDFTHFTLKHHLIQQAKPFHQEFMIVCEEQEVVDKTLLAQVSDSLLLIKGCRASFTIARTLDAGHPTSCSARSDGSFNVQKIMEKLHGGGHFSAAASSTMDYGPRAFYDQLVTILEEEIKNEGNIA</sequence>
<evidence type="ECO:0000259" key="3">
    <source>
        <dbReference type="PROSITE" id="PS50887"/>
    </source>
</evidence>
<comment type="similarity">
    <text evidence="1">Belongs to the GdpP/PdeA phosphodiesterase family.</text>
</comment>
<dbReference type="PANTHER" id="PTHR47618:SF2">
    <property type="entry name" value="CYCLIC-DI-AMP PHOSPHODIESTERASE GDPP"/>
    <property type="match status" value="1"/>
</dbReference>
<dbReference type="PROSITE" id="PS50887">
    <property type="entry name" value="GGDEF"/>
    <property type="match status" value="1"/>
</dbReference>
<comment type="subcellular location">
    <subcellularLocation>
        <location evidence="1">Cell membrane</location>
    </subcellularLocation>
</comment>
<comment type="catalytic activity">
    <reaction evidence="1">
        <text>3',3'-c-di-AMP + H2O = 5'-O-phosphonoadenylyl-(3'-&gt;5')-adenosine + H(+)</text>
        <dbReference type="Rhea" id="RHEA:54420"/>
        <dbReference type="ChEBI" id="CHEBI:15377"/>
        <dbReference type="ChEBI" id="CHEBI:15378"/>
        <dbReference type="ChEBI" id="CHEBI:71500"/>
        <dbReference type="ChEBI" id="CHEBI:138171"/>
    </reaction>
</comment>
<dbReference type="Gene3D" id="3.90.1640.10">
    <property type="entry name" value="inorganic pyrophosphatase (n-terminal core)"/>
    <property type="match status" value="1"/>
</dbReference>
<dbReference type="InterPro" id="IPR001667">
    <property type="entry name" value="DDH_dom"/>
</dbReference>
<comment type="function">
    <text evidence="1">Has phosphodiesterase (PDE) activity against cyclic-di-AMP (c-di-AMP).</text>
</comment>
<dbReference type="InterPro" id="IPR003156">
    <property type="entry name" value="DHHA1_dom"/>
</dbReference>